<geneLocation type="plasmid" evidence="3 4">
    <name>pQ20D70P-cfr-optrA</name>
</geneLocation>
<keyword evidence="2" id="KW-0472">Membrane</keyword>
<feature type="coiled-coil region" evidence="1">
    <location>
        <begin position="194"/>
        <end position="257"/>
    </location>
</feature>
<protein>
    <recommendedName>
        <fullName evidence="5">Polysaccharide chain length determinant N-terminal domain-containing protein</fullName>
    </recommendedName>
</protein>
<sequence length="265" mass="30927">MKERLMDIKNSFRNNRGKFYVLFGLLIGLCYLSIILYSVIKPEEKIRETIETNERVHLEQESLTYIESIYNESKKELLIVFGINSVQSLFSDNNLKVEAKMQSERNESHEVKVEKQNPQILTMKIERVDKDYLLARLKMSYKKVGMESISEAITYVSHDKEGDTQLTENDFLNYAIAFKGDFIEQEITLLEERIAAIDQDILEKENSIEELTSDDSLLTDEEKTEINSKIEMFNKQIDAANEEKATVKSEIQQRKEQLKVFNNDN</sequence>
<dbReference type="EMBL" id="CP069390">
    <property type="protein sequence ID" value="QRN92769.1"/>
    <property type="molecule type" value="Genomic_DNA"/>
</dbReference>
<evidence type="ECO:0000313" key="4">
    <source>
        <dbReference type="Proteomes" id="UP000640299"/>
    </source>
</evidence>
<accession>A0AB37HRZ1</accession>
<keyword evidence="3" id="KW-0614">Plasmid</keyword>
<proteinExistence type="predicted"/>
<organism evidence="3 4">
    <name type="scientific">Mammaliicoccus sciuri</name>
    <name type="common">Staphylococcus sciuri</name>
    <dbReference type="NCBI Taxonomy" id="1296"/>
    <lineage>
        <taxon>Bacteria</taxon>
        <taxon>Bacillati</taxon>
        <taxon>Bacillota</taxon>
        <taxon>Bacilli</taxon>
        <taxon>Bacillales</taxon>
        <taxon>Staphylococcaceae</taxon>
        <taxon>Mammaliicoccus</taxon>
    </lineage>
</organism>
<evidence type="ECO:0008006" key="5">
    <source>
        <dbReference type="Google" id="ProtNLM"/>
    </source>
</evidence>
<evidence type="ECO:0000256" key="2">
    <source>
        <dbReference type="SAM" id="Phobius"/>
    </source>
</evidence>
<keyword evidence="1" id="KW-0175">Coiled coil</keyword>
<keyword evidence="2" id="KW-1133">Transmembrane helix</keyword>
<reference evidence="3" key="1">
    <citation type="submission" date="2021-02" db="EMBL/GenBank/DDBJ databases">
        <title>cfr and optrA-positive Staphylococcus spp.</title>
        <authorList>
            <person name="Chen L."/>
        </authorList>
    </citation>
    <scope>NUCLEOTIDE SEQUENCE</scope>
    <source>
        <strain evidence="3">GDQ20D70P</strain>
        <plasmid evidence="3">pQ20D70P-cfr-optrA</plasmid>
    </source>
</reference>
<name>A0AB37HRZ1_MAMSC</name>
<dbReference type="RefSeq" id="WP_204168474.1">
    <property type="nucleotide sequence ID" value="NZ_CP069390.1"/>
</dbReference>
<evidence type="ECO:0000256" key="1">
    <source>
        <dbReference type="SAM" id="Coils"/>
    </source>
</evidence>
<keyword evidence="2" id="KW-0812">Transmembrane</keyword>
<dbReference type="AlphaFoldDB" id="A0AB37HRZ1"/>
<gene>
    <name evidence="3" type="ORF">JRU67_14960</name>
</gene>
<evidence type="ECO:0000313" key="3">
    <source>
        <dbReference type="EMBL" id="QRN92769.1"/>
    </source>
</evidence>
<dbReference type="Proteomes" id="UP000640299">
    <property type="component" value="Plasmid pQ20D70P-cfr-optrA"/>
</dbReference>
<feature type="transmembrane region" description="Helical" evidence="2">
    <location>
        <begin position="20"/>
        <end position="40"/>
    </location>
</feature>